<sequence length="261" mass="29986">MKQLIFFLLILIAVPLSAQNISAFEKKVYTDNSQSLPYRIMFPKNYNPSKKYPLVIFLHGSGERGTDNEKQLKNGGQWLVDNLQSNYPAIVIAPQCPENDYWVNAKREDLPKGSPIRLKFTFYKDSLANTSMKLLMGLTKEWISSGKVNKKQIYVGGLSMGGMGTYELLTRMPKTFAAAFIICGAVNLDWFTIHNKKTPLWLFHGSNDHIVSVDYARKAYQLLNDGKREIKYTEYPGVYHNSWDYTFKEPSVFSWLFGHKK</sequence>
<name>A0A3S2WH98_9FLAO</name>
<dbReference type="Gene3D" id="3.40.50.1820">
    <property type="entry name" value="alpha/beta hydrolase"/>
    <property type="match status" value="1"/>
</dbReference>
<evidence type="ECO:0000256" key="2">
    <source>
        <dbReference type="SAM" id="SignalP"/>
    </source>
</evidence>
<organism evidence="4 5">
    <name type="scientific">Flavobacterium sufflavum</name>
    <dbReference type="NCBI Taxonomy" id="1921138"/>
    <lineage>
        <taxon>Bacteria</taxon>
        <taxon>Pseudomonadati</taxon>
        <taxon>Bacteroidota</taxon>
        <taxon>Flavobacteriia</taxon>
        <taxon>Flavobacteriales</taxon>
        <taxon>Flavobacteriaceae</taxon>
        <taxon>Flavobacterium</taxon>
    </lineage>
</organism>
<gene>
    <name evidence="4" type="ORF">EOD40_00570</name>
</gene>
<dbReference type="OrthoDB" id="9764953at2"/>
<evidence type="ECO:0000256" key="1">
    <source>
        <dbReference type="ARBA" id="ARBA00022729"/>
    </source>
</evidence>
<feature type="domain" description="Phospholipase/carboxylesterase/thioesterase" evidence="3">
    <location>
        <begin position="50"/>
        <end position="247"/>
    </location>
</feature>
<dbReference type="InterPro" id="IPR050955">
    <property type="entry name" value="Plant_Biomass_Hydrol_Est"/>
</dbReference>
<dbReference type="PANTHER" id="PTHR43037:SF1">
    <property type="entry name" value="BLL1128 PROTEIN"/>
    <property type="match status" value="1"/>
</dbReference>
<dbReference type="GO" id="GO:0016787">
    <property type="term" value="F:hydrolase activity"/>
    <property type="evidence" value="ECO:0007669"/>
    <property type="project" value="InterPro"/>
</dbReference>
<evidence type="ECO:0000313" key="4">
    <source>
        <dbReference type="EMBL" id="RVT79639.1"/>
    </source>
</evidence>
<evidence type="ECO:0000313" key="5">
    <source>
        <dbReference type="Proteomes" id="UP000285211"/>
    </source>
</evidence>
<dbReference type="SUPFAM" id="SSF53474">
    <property type="entry name" value="alpha/beta-Hydrolases"/>
    <property type="match status" value="1"/>
</dbReference>
<dbReference type="InterPro" id="IPR029058">
    <property type="entry name" value="AB_hydrolase_fold"/>
</dbReference>
<keyword evidence="1 2" id="KW-0732">Signal</keyword>
<feature type="signal peptide" evidence="2">
    <location>
        <begin position="1"/>
        <end position="18"/>
    </location>
</feature>
<dbReference type="RefSeq" id="WP_128192958.1">
    <property type="nucleotide sequence ID" value="NZ_SACJ01000001.1"/>
</dbReference>
<dbReference type="PANTHER" id="PTHR43037">
    <property type="entry name" value="UNNAMED PRODUCT-RELATED"/>
    <property type="match status" value="1"/>
</dbReference>
<reference evidence="4 5" key="1">
    <citation type="submission" date="2019-01" db="EMBL/GenBank/DDBJ databases">
        <authorList>
            <person name="Chen W.-M."/>
        </authorList>
    </citation>
    <scope>NUCLEOTIDE SEQUENCE [LARGE SCALE GENOMIC DNA]</scope>
    <source>
        <strain evidence="4 5">BBQ-12</strain>
    </source>
</reference>
<dbReference type="Pfam" id="PF02230">
    <property type="entry name" value="Abhydrolase_2"/>
    <property type="match status" value="1"/>
</dbReference>
<dbReference type="InterPro" id="IPR003140">
    <property type="entry name" value="PLipase/COase/thioEstase"/>
</dbReference>
<protein>
    <submittedName>
        <fullName evidence="4">Phospholipase</fullName>
    </submittedName>
</protein>
<dbReference type="AlphaFoldDB" id="A0A3S2WH98"/>
<feature type="chain" id="PRO_5018617503" evidence="2">
    <location>
        <begin position="19"/>
        <end position="261"/>
    </location>
</feature>
<dbReference type="Proteomes" id="UP000285211">
    <property type="component" value="Unassembled WGS sequence"/>
</dbReference>
<keyword evidence="5" id="KW-1185">Reference proteome</keyword>
<proteinExistence type="predicted"/>
<dbReference type="EMBL" id="SACJ01000001">
    <property type="protein sequence ID" value="RVT79639.1"/>
    <property type="molecule type" value="Genomic_DNA"/>
</dbReference>
<evidence type="ECO:0000259" key="3">
    <source>
        <dbReference type="Pfam" id="PF02230"/>
    </source>
</evidence>
<comment type="caution">
    <text evidence="4">The sequence shown here is derived from an EMBL/GenBank/DDBJ whole genome shotgun (WGS) entry which is preliminary data.</text>
</comment>
<accession>A0A3S2WH98</accession>